<protein>
    <recommendedName>
        <fullName evidence="2">histidine kinase</fullName>
        <ecNumber evidence="2">2.7.13.3</ecNumber>
    </recommendedName>
</protein>
<dbReference type="SUPFAM" id="SSF52172">
    <property type="entry name" value="CheY-like"/>
    <property type="match status" value="1"/>
</dbReference>
<evidence type="ECO:0000256" key="5">
    <source>
        <dbReference type="ARBA" id="ARBA00022741"/>
    </source>
</evidence>
<dbReference type="SUPFAM" id="SSF46689">
    <property type="entry name" value="Homeodomain-like"/>
    <property type="match status" value="1"/>
</dbReference>
<evidence type="ECO:0000256" key="7">
    <source>
        <dbReference type="ARBA" id="ARBA00022840"/>
    </source>
</evidence>
<dbReference type="GO" id="GO:0005524">
    <property type="term" value="F:ATP binding"/>
    <property type="evidence" value="ECO:0007669"/>
    <property type="project" value="UniProtKB-KW"/>
</dbReference>
<evidence type="ECO:0000259" key="13">
    <source>
        <dbReference type="PROSITE" id="PS01124"/>
    </source>
</evidence>
<keyword evidence="4" id="KW-0808">Transferase</keyword>
<comment type="caution">
    <text evidence="16">The sequence shown here is derived from an EMBL/GenBank/DDBJ whole genome shotgun (WGS) entry which is preliminary data.</text>
</comment>
<dbReference type="Pfam" id="PF07495">
    <property type="entry name" value="Y_Y_Y"/>
    <property type="match status" value="1"/>
</dbReference>
<dbReference type="InterPro" id="IPR011123">
    <property type="entry name" value="Y_Y_Y"/>
</dbReference>
<feature type="domain" description="Response regulatory" evidence="15">
    <location>
        <begin position="1064"/>
        <end position="1179"/>
    </location>
</feature>
<sequence length="1312" mass="150561">MNKRALLTIIFFVFLFSGINALNAQEFRHLNVEQGLSSRQTVNVLQDKKEFIWISTKTGVDRFDGKTIKNYSLPSTPRDNAPENYYLKIDKDSLVWAYSDIGQIYRFNYQNDRFELHFNFHRNKYHPELWVNTTCFDKENTLWVGTDNGLFFLKNNHLQQFSIYPLKQALITSTCLMGTNKLLCSTFDKIYSYDFENNALQTLDIKLGKNQRINSLFYNQQSKTIWIGTFYDGVYCYQLENQKLIDLKQINTNFPQVPIRKFELLNKNEILIGSDGMGVYLVDQNSFQVKQIYQEDEDIQFSMNGNGIYDIYKDKENRIWICTYTGGVNILDPSALKFKIISHQINNEQSLGNSIVNSILEDCSGNLWFGTNNGVSLLEKSNGKWQHFFSNTGNETIVFLDLCEDANGNIWAGSYSKGAYVIGPDFKVKHHYLQDETNSKSIGTNYIFEISLDSDKNIWIGGRDGNLCQFHNKSQSFIQYNKLNINSIQETSKEELCIGGTQGLYLFDKNTSLLNLISKRYKVYCIYPDKKDYIYYGTRGSGFFRYSSTLKDTKVFTMEDGLPSDHIYAIVPDGDFLWLSTENGISRFNTNNENFQNFSTEDGISDKTFNQCAGFKSKSGEILFGSYHGVTRFYPSTINPSEKKAKIYLEEFSLFNKVVFPDEEASPLEKSINNTSKLVLKHYQHSFSISYTSISFFGSDEIKYSSKLEGLDENWSLPSFGKSTNYTNLSPGDYTLHLKALDYSTDTVLDERKIEITVLPPFYNTLWAKLLYFLTVILIARWIFIYLQIRIKKKNSEDKINFFTNTAHDIRTPLTLVSAPLNELKMENGLSEKGKYYLNLSVNNLDKLNALVCQLLDFQKSDLDKSQLVLSKIELHDFLQRKVVNFKTLAERKEIVLSFSSELEKLEEYIDVAKMDKVIENLLSNAIKYTPNNGTVHVSLIADKKTWSITVKDSGIGISKKAQGNLFKEFYRGENAINSKVPGTGIGLLLVKNYVALHKGKIQFESEEDKGSEFNIILKRGKEHFGKEVSFIEVKPLKEIKVEHMDINSDQVEKTASERKKLPKILIAEDNDELRNYLFTSLSEYYNVSLAENGKVALNDITTVKPDILISDVKMPEMDGLTLSNSVRNNFETSHIPVILLSALNEKEDIMKGLQTGVDDYITKPFDIVILRTKIDNLIRNRMRVKERFLSATTPIVKDVSYANAQDKAFIEKAVQLVENQMDNPKFAVNDFAQEMGVSKSLLYEKLKALIGQTPNDFVKIIRLKHALELLQKGKYNINEVATLSGFDDPKYFSTCFKKLFGKTPSKYFDKQ</sequence>
<dbReference type="CDD" id="cd00075">
    <property type="entry name" value="HATPase"/>
    <property type="match status" value="1"/>
</dbReference>
<evidence type="ECO:0000256" key="6">
    <source>
        <dbReference type="ARBA" id="ARBA00022777"/>
    </source>
</evidence>
<dbReference type="InterPro" id="IPR013783">
    <property type="entry name" value="Ig-like_fold"/>
</dbReference>
<dbReference type="InterPro" id="IPR003594">
    <property type="entry name" value="HATPase_dom"/>
</dbReference>
<keyword evidence="3 12" id="KW-0597">Phosphoprotein</keyword>
<dbReference type="PANTHER" id="PTHR43547:SF2">
    <property type="entry name" value="HYBRID SIGNAL TRANSDUCTION HISTIDINE KINASE C"/>
    <property type="match status" value="1"/>
</dbReference>
<dbReference type="GO" id="GO:0043565">
    <property type="term" value="F:sequence-specific DNA binding"/>
    <property type="evidence" value="ECO:0007669"/>
    <property type="project" value="InterPro"/>
</dbReference>
<evidence type="ECO:0000259" key="14">
    <source>
        <dbReference type="PROSITE" id="PS50109"/>
    </source>
</evidence>
<evidence type="ECO:0000256" key="9">
    <source>
        <dbReference type="ARBA" id="ARBA00023015"/>
    </source>
</evidence>
<keyword evidence="6" id="KW-0418">Kinase</keyword>
<proteinExistence type="predicted"/>
<dbReference type="InterPro" id="IPR018060">
    <property type="entry name" value="HTH_AraC"/>
</dbReference>
<dbReference type="InterPro" id="IPR036890">
    <property type="entry name" value="HATPase_C_sf"/>
</dbReference>
<organism evidence="16 17">
    <name type="scientific">Labilibaculum filiforme</name>
    <dbReference type="NCBI Taxonomy" id="1940526"/>
    <lineage>
        <taxon>Bacteria</taxon>
        <taxon>Pseudomonadati</taxon>
        <taxon>Bacteroidota</taxon>
        <taxon>Bacteroidia</taxon>
        <taxon>Marinilabiliales</taxon>
        <taxon>Marinifilaceae</taxon>
        <taxon>Labilibaculum</taxon>
    </lineage>
</organism>
<keyword evidence="9" id="KW-0805">Transcription regulation</keyword>
<dbReference type="InterPro" id="IPR005467">
    <property type="entry name" value="His_kinase_dom"/>
</dbReference>
<dbReference type="FunFam" id="3.30.565.10:FF:000037">
    <property type="entry name" value="Hybrid sensor histidine kinase/response regulator"/>
    <property type="match status" value="1"/>
</dbReference>
<dbReference type="PROSITE" id="PS50109">
    <property type="entry name" value="HIS_KIN"/>
    <property type="match status" value="1"/>
</dbReference>
<dbReference type="InterPro" id="IPR004358">
    <property type="entry name" value="Sig_transdc_His_kin-like_C"/>
</dbReference>
<evidence type="ECO:0000256" key="3">
    <source>
        <dbReference type="ARBA" id="ARBA00022553"/>
    </source>
</evidence>
<dbReference type="SUPFAM" id="SSF55874">
    <property type="entry name" value="ATPase domain of HSP90 chaperone/DNA topoisomerase II/histidine kinase"/>
    <property type="match status" value="1"/>
</dbReference>
<feature type="modified residue" description="4-aspartylphosphate" evidence="12">
    <location>
        <position position="1112"/>
    </location>
</feature>
<dbReference type="SUPFAM" id="SSF63829">
    <property type="entry name" value="Calcium-dependent phosphotriesterase"/>
    <property type="match status" value="3"/>
</dbReference>
<dbReference type="InterPro" id="IPR015943">
    <property type="entry name" value="WD40/YVTN_repeat-like_dom_sf"/>
</dbReference>
<feature type="domain" description="Histidine kinase" evidence="14">
    <location>
        <begin position="805"/>
        <end position="1022"/>
    </location>
</feature>
<comment type="catalytic activity">
    <reaction evidence="1">
        <text>ATP + protein L-histidine = ADP + protein N-phospho-L-histidine.</text>
        <dbReference type="EC" id="2.7.13.3"/>
    </reaction>
</comment>
<dbReference type="InterPro" id="IPR011110">
    <property type="entry name" value="Reg_prop"/>
</dbReference>
<accession>A0A2N3HWN9</accession>
<gene>
    <name evidence="16" type="ORF">BZG02_12245</name>
</gene>
<dbReference type="EC" id="2.7.13.3" evidence="2"/>
<dbReference type="GO" id="GO:0003700">
    <property type="term" value="F:DNA-binding transcription factor activity"/>
    <property type="evidence" value="ECO:0007669"/>
    <property type="project" value="InterPro"/>
</dbReference>
<evidence type="ECO:0000256" key="8">
    <source>
        <dbReference type="ARBA" id="ARBA00023012"/>
    </source>
</evidence>
<dbReference type="Gene3D" id="1.10.10.60">
    <property type="entry name" value="Homeodomain-like"/>
    <property type="match status" value="1"/>
</dbReference>
<dbReference type="PANTHER" id="PTHR43547">
    <property type="entry name" value="TWO-COMPONENT HISTIDINE KINASE"/>
    <property type="match status" value="1"/>
</dbReference>
<dbReference type="PROSITE" id="PS01124">
    <property type="entry name" value="HTH_ARAC_FAMILY_2"/>
    <property type="match status" value="1"/>
</dbReference>
<dbReference type="InterPro" id="IPR001789">
    <property type="entry name" value="Sig_transdc_resp-reg_receiver"/>
</dbReference>
<evidence type="ECO:0000256" key="2">
    <source>
        <dbReference type="ARBA" id="ARBA00012438"/>
    </source>
</evidence>
<dbReference type="PRINTS" id="PR00344">
    <property type="entry name" value="BCTRLSENSOR"/>
</dbReference>
<evidence type="ECO:0000256" key="10">
    <source>
        <dbReference type="ARBA" id="ARBA00023125"/>
    </source>
</evidence>
<dbReference type="Gene3D" id="2.60.40.10">
    <property type="entry name" value="Immunoglobulins"/>
    <property type="match status" value="1"/>
</dbReference>
<dbReference type="SMART" id="SM00448">
    <property type="entry name" value="REC"/>
    <property type="match status" value="1"/>
</dbReference>
<reference evidence="16 17" key="1">
    <citation type="journal article" date="2017" name="Front. Microbiol.">
        <title>Labilibaculum manganireducens gen. nov., sp. nov. and Labilibaculum filiforme sp. nov., Novel Bacteroidetes Isolated from Subsurface Sediments of the Baltic Sea.</title>
        <authorList>
            <person name="Vandieken V."/>
            <person name="Marshall I.P."/>
            <person name="Niemann H."/>
            <person name="Engelen B."/>
            <person name="Cypionka H."/>
        </authorList>
    </citation>
    <scope>NUCLEOTIDE SEQUENCE [LARGE SCALE GENOMIC DNA]</scope>
    <source>
        <strain evidence="16 17">59.16B</strain>
    </source>
</reference>
<keyword evidence="8" id="KW-0902">Two-component regulatory system</keyword>
<evidence type="ECO:0000256" key="11">
    <source>
        <dbReference type="ARBA" id="ARBA00023163"/>
    </source>
</evidence>
<dbReference type="Gene3D" id="3.30.565.10">
    <property type="entry name" value="Histidine kinase-like ATPase, C-terminal domain"/>
    <property type="match status" value="1"/>
</dbReference>
<dbReference type="SMART" id="SM00387">
    <property type="entry name" value="HATPase_c"/>
    <property type="match status" value="1"/>
</dbReference>
<dbReference type="Gene3D" id="3.40.50.2300">
    <property type="match status" value="1"/>
</dbReference>
<dbReference type="SMART" id="SM00388">
    <property type="entry name" value="HisKA"/>
    <property type="match status" value="1"/>
</dbReference>
<keyword evidence="7" id="KW-0067">ATP-binding</keyword>
<dbReference type="GO" id="GO:0000155">
    <property type="term" value="F:phosphorelay sensor kinase activity"/>
    <property type="evidence" value="ECO:0007669"/>
    <property type="project" value="InterPro"/>
</dbReference>
<feature type="domain" description="HTH araC/xylS-type" evidence="13">
    <location>
        <begin position="1212"/>
        <end position="1311"/>
    </location>
</feature>
<name>A0A2N3HWN9_9BACT</name>
<dbReference type="SMART" id="SM00342">
    <property type="entry name" value="HTH_ARAC"/>
    <property type="match status" value="1"/>
</dbReference>
<dbReference type="Gene3D" id="1.10.287.130">
    <property type="match status" value="1"/>
</dbReference>
<evidence type="ECO:0000256" key="12">
    <source>
        <dbReference type="PROSITE-ProRule" id="PRU00169"/>
    </source>
</evidence>
<dbReference type="EMBL" id="MVDD01000008">
    <property type="protein sequence ID" value="PKQ62490.1"/>
    <property type="molecule type" value="Genomic_DNA"/>
</dbReference>
<keyword evidence="11" id="KW-0804">Transcription</keyword>
<keyword evidence="10" id="KW-0238">DNA-binding</keyword>
<dbReference type="RefSeq" id="WP_101261734.1">
    <property type="nucleotide sequence ID" value="NZ_MVDD01000008.1"/>
</dbReference>
<dbReference type="Pfam" id="PF02518">
    <property type="entry name" value="HATPase_c"/>
    <property type="match status" value="1"/>
</dbReference>
<dbReference type="PROSITE" id="PS50110">
    <property type="entry name" value="RESPONSE_REGULATORY"/>
    <property type="match status" value="1"/>
</dbReference>
<evidence type="ECO:0000313" key="16">
    <source>
        <dbReference type="EMBL" id="PKQ62490.1"/>
    </source>
</evidence>
<evidence type="ECO:0000259" key="15">
    <source>
        <dbReference type="PROSITE" id="PS50110"/>
    </source>
</evidence>
<evidence type="ECO:0000313" key="17">
    <source>
        <dbReference type="Proteomes" id="UP000233535"/>
    </source>
</evidence>
<keyword evidence="5" id="KW-0547">Nucleotide-binding</keyword>
<dbReference type="Pfam" id="PF12833">
    <property type="entry name" value="HTH_18"/>
    <property type="match status" value="1"/>
</dbReference>
<dbReference type="InterPro" id="IPR011006">
    <property type="entry name" value="CheY-like_superfamily"/>
</dbReference>
<dbReference type="Proteomes" id="UP000233535">
    <property type="component" value="Unassembled WGS sequence"/>
</dbReference>
<dbReference type="InterPro" id="IPR009057">
    <property type="entry name" value="Homeodomain-like_sf"/>
</dbReference>
<dbReference type="InterPro" id="IPR003661">
    <property type="entry name" value="HisK_dim/P_dom"/>
</dbReference>
<dbReference type="CDD" id="cd00082">
    <property type="entry name" value="HisKA"/>
    <property type="match status" value="1"/>
</dbReference>
<dbReference type="Gene3D" id="2.130.10.10">
    <property type="entry name" value="YVTN repeat-like/Quinoprotein amine dehydrogenase"/>
    <property type="match status" value="3"/>
</dbReference>
<evidence type="ECO:0000256" key="4">
    <source>
        <dbReference type="ARBA" id="ARBA00022679"/>
    </source>
</evidence>
<dbReference type="Pfam" id="PF00072">
    <property type="entry name" value="Response_reg"/>
    <property type="match status" value="1"/>
</dbReference>
<dbReference type="Pfam" id="PF00512">
    <property type="entry name" value="HisKA"/>
    <property type="match status" value="1"/>
</dbReference>
<dbReference type="OrthoDB" id="717811at2"/>
<keyword evidence="17" id="KW-1185">Reference proteome</keyword>
<dbReference type="InterPro" id="IPR018062">
    <property type="entry name" value="HTH_AraC-typ_CS"/>
</dbReference>
<dbReference type="Pfam" id="PF07494">
    <property type="entry name" value="Reg_prop"/>
    <property type="match status" value="1"/>
</dbReference>
<dbReference type="SUPFAM" id="SSF47384">
    <property type="entry name" value="Homodimeric domain of signal transducing histidine kinase"/>
    <property type="match status" value="1"/>
</dbReference>
<dbReference type="PROSITE" id="PS00041">
    <property type="entry name" value="HTH_ARAC_FAMILY_1"/>
    <property type="match status" value="1"/>
</dbReference>
<dbReference type="CDD" id="cd17574">
    <property type="entry name" value="REC_OmpR"/>
    <property type="match status" value="1"/>
</dbReference>
<evidence type="ECO:0000256" key="1">
    <source>
        <dbReference type="ARBA" id="ARBA00000085"/>
    </source>
</evidence>
<dbReference type="InterPro" id="IPR036097">
    <property type="entry name" value="HisK_dim/P_sf"/>
</dbReference>